<dbReference type="GO" id="GO:0005737">
    <property type="term" value="C:cytoplasm"/>
    <property type="evidence" value="ECO:0007669"/>
    <property type="project" value="TreeGrafter"/>
</dbReference>
<dbReference type="GO" id="GO:1990651">
    <property type="term" value="F:inositol-1,2,4,5,6-pentakisphosphate 5-phosphatase activity"/>
    <property type="evidence" value="ECO:0007669"/>
    <property type="project" value="EnsemblFungi"/>
</dbReference>
<comment type="similarity">
    <text evidence="1">Belongs to the synaptojanin family.</text>
</comment>
<dbReference type="Gene3D" id="3.60.10.10">
    <property type="entry name" value="Endonuclease/exonuclease/phosphatase"/>
    <property type="match status" value="1"/>
</dbReference>
<dbReference type="SUPFAM" id="SSF56219">
    <property type="entry name" value="DNase I-like"/>
    <property type="match status" value="1"/>
</dbReference>
<evidence type="ECO:0000259" key="5">
    <source>
        <dbReference type="PROSITE" id="PS50275"/>
    </source>
</evidence>
<dbReference type="OrthoDB" id="405996at2759"/>
<dbReference type="PANTHER" id="PTHR11200">
    <property type="entry name" value="INOSITOL 5-PHOSPHATASE"/>
    <property type="match status" value="1"/>
</dbReference>
<protein>
    <recommendedName>
        <fullName evidence="3">phosphoinositide 5-phosphatase</fullName>
        <ecNumber evidence="3">3.1.3.36</ecNumber>
    </recommendedName>
</protein>
<dbReference type="GO" id="GO:0043813">
    <property type="term" value="F:phosphatidylinositol-3,5-bisphosphate 5-phosphatase activity"/>
    <property type="evidence" value="ECO:0007669"/>
    <property type="project" value="EnsemblFungi"/>
</dbReference>
<dbReference type="InParanoid" id="A0A1X2HSQ8"/>
<evidence type="ECO:0000256" key="3">
    <source>
        <dbReference type="ARBA" id="ARBA00013044"/>
    </source>
</evidence>
<evidence type="ECO:0000256" key="4">
    <source>
        <dbReference type="ARBA" id="ARBA00022801"/>
    </source>
</evidence>
<keyword evidence="4" id="KW-0378">Hydrolase</keyword>
<dbReference type="GO" id="GO:0030487">
    <property type="term" value="F:inositol-4,5-bisphosphate 5-phosphatase activity"/>
    <property type="evidence" value="ECO:0007669"/>
    <property type="project" value="EnsemblFungi"/>
</dbReference>
<dbReference type="InterPro" id="IPR000300">
    <property type="entry name" value="IPPc"/>
</dbReference>
<dbReference type="InterPro" id="IPR036691">
    <property type="entry name" value="Endo/exonu/phosph_ase_sf"/>
</dbReference>
<dbReference type="GO" id="GO:0046856">
    <property type="term" value="P:phosphatidylinositol dephosphorylation"/>
    <property type="evidence" value="ECO:0007669"/>
    <property type="project" value="InterPro"/>
</dbReference>
<dbReference type="EMBL" id="MCGN01000001">
    <property type="protein sequence ID" value="ORZ02622.1"/>
    <property type="molecule type" value="Genomic_DNA"/>
</dbReference>
<dbReference type="GO" id="GO:0034485">
    <property type="term" value="F:phosphatidylinositol-3,4,5-trisphosphate 5-phosphatase activity"/>
    <property type="evidence" value="ECO:0007669"/>
    <property type="project" value="EnsemblFungi"/>
</dbReference>
<keyword evidence="7" id="KW-1185">Reference proteome</keyword>
<dbReference type="FunCoup" id="A0A1X2HSQ8">
    <property type="interactions" value="286"/>
</dbReference>
<dbReference type="GO" id="GO:0052658">
    <property type="term" value="F:inositol-1,4,5-trisphosphate 5-phosphatase activity"/>
    <property type="evidence" value="ECO:0007669"/>
    <property type="project" value="EnsemblFungi"/>
</dbReference>
<evidence type="ECO:0000313" key="7">
    <source>
        <dbReference type="Proteomes" id="UP000242180"/>
    </source>
</evidence>
<dbReference type="GO" id="GO:1990649">
    <property type="term" value="F:inositol-1,2,4,5-tetrakisphosphate 5-phosphatase activity"/>
    <property type="evidence" value="ECO:0007669"/>
    <property type="project" value="EnsemblFungi"/>
</dbReference>
<dbReference type="GO" id="GO:0004439">
    <property type="term" value="F:phosphatidylinositol-4,5-bisphosphate 5-phosphatase activity"/>
    <property type="evidence" value="ECO:0007669"/>
    <property type="project" value="UniProtKB-EC"/>
</dbReference>
<dbReference type="OMA" id="ICQQRFY"/>
<dbReference type="GO" id="GO:1990640">
    <property type="term" value="F:inositol-2,4,5-triphosphate 5-phosphatase activity"/>
    <property type="evidence" value="ECO:0007669"/>
    <property type="project" value="EnsemblFungi"/>
</dbReference>
<dbReference type="InterPro" id="IPR002013">
    <property type="entry name" value="SAC_dom"/>
</dbReference>
<dbReference type="Pfam" id="PF02383">
    <property type="entry name" value="Syja_N"/>
    <property type="match status" value="1"/>
</dbReference>
<dbReference type="STRING" id="13706.A0A1X2HSQ8"/>
<comment type="caution">
    <text evidence="6">The sequence shown here is derived from an EMBL/GenBank/DDBJ whole genome shotgun (WGS) entry which is preliminary data.</text>
</comment>
<dbReference type="GO" id="GO:0016020">
    <property type="term" value="C:membrane"/>
    <property type="evidence" value="ECO:0007669"/>
    <property type="project" value="TreeGrafter"/>
</dbReference>
<name>A0A1X2HSQ8_SYNRA</name>
<dbReference type="PANTHER" id="PTHR11200:SF257">
    <property type="entry name" value="PHOSPHOINOSITIDE 5-PHOSPHATASE"/>
    <property type="match status" value="1"/>
</dbReference>
<dbReference type="Proteomes" id="UP000242180">
    <property type="component" value="Unassembled WGS sequence"/>
</dbReference>
<sequence>MQTHLLLRDHPRALALRPTVLDEAPSGVLMFEQYTSSSSYGQVDRAVTKLLPMSDFEDGPWRILNSRPAFGCLGLISVQGECFVAIVTECVPVGRIRAGEEVYKIESVSFYSLASSKYDDLETSNRDSPAEYADDVDQPGVFQHPCAQLQKLFSLGNFFFTPDFDLTKTVQARTSDASLGVHTFDDHFLWNKFLISGLLDFRAKLDKKKQMDLDRGGFLVLAIRGFVGVESVWIENERFDLSVVSKLSCKRAGTRFNSRGIDDNGHVSNFVETETVLYSDRICYAYTQIRGSVPVFWEQQGIVNQKLQITRGAGASEPAVKRHFMELIKRYGSTCNVNLLSTRENSGESLLGSTYLAAVKQLHLPQSQLDMYDFDLHAECRGGSYENVSKLMRRIRPYLTEHSYFLMDSADSQIICKQTGVFRTNCMDCLDRTNLVQNEISRQSLQDYIEQRFPTCRNLHDLNGKHSHLWAENGDSLSKIYAGTGALKSAFTRTGKVTFMNVLSDATRSANRFFINNFQDKAKQEVIDQLLGKLAGQSAISIHDPVNDKVSKMMMSRLKDYSSSRKVTIFCGTYNLNGKPFVGESLEPCDHLYIEGRGVLTCISVGQGEDPDIFAIGFEEIVELSPQQVMTTDDEKRKIWEEVIDKTLNSKPSKHKYILLRSHQLVGAALVIFVKLDIVERIRNVETALKKTGIMGIAGNKGAVAIRMDYGDTSFCFLAAHFASGHSNYEDRNADFHTINSGLRFLRGRTIESHDNIFWLSDLNYRVSLPNEEARAYAAQGNIGALLQHDQLQREMRNGRVFPGYEEGPITFLPTYKYDNGKDVYDTSEKQRVPGWTDRIIYKGGHLKLLQYTRAELYTSDHRPGKIEYGTVNIS</sequence>
<dbReference type="SMART" id="SM00128">
    <property type="entry name" value="IPPc"/>
    <property type="match status" value="1"/>
</dbReference>
<comment type="similarity">
    <text evidence="2">In the central section; belongs to the inositol 1,4,5-trisphosphate 5-phosphatase family.</text>
</comment>
<evidence type="ECO:0000256" key="2">
    <source>
        <dbReference type="ARBA" id="ARBA00009678"/>
    </source>
</evidence>
<dbReference type="GO" id="GO:0005509">
    <property type="term" value="F:calcium ion binding"/>
    <property type="evidence" value="ECO:0007669"/>
    <property type="project" value="EnsemblFungi"/>
</dbReference>
<reference evidence="6 7" key="1">
    <citation type="submission" date="2016-07" db="EMBL/GenBank/DDBJ databases">
        <title>Pervasive Adenine N6-methylation of Active Genes in Fungi.</title>
        <authorList>
            <consortium name="DOE Joint Genome Institute"/>
            <person name="Mondo S.J."/>
            <person name="Dannebaum R.O."/>
            <person name="Kuo R.C."/>
            <person name="Labutti K."/>
            <person name="Haridas S."/>
            <person name="Kuo A."/>
            <person name="Salamov A."/>
            <person name="Ahrendt S.R."/>
            <person name="Lipzen A."/>
            <person name="Sullivan W."/>
            <person name="Andreopoulos W.B."/>
            <person name="Clum A."/>
            <person name="Lindquist E."/>
            <person name="Daum C."/>
            <person name="Ramamoorthy G.K."/>
            <person name="Gryganskyi A."/>
            <person name="Culley D."/>
            <person name="Magnuson J.K."/>
            <person name="James T.Y."/>
            <person name="O'Malley M.A."/>
            <person name="Stajich J.E."/>
            <person name="Spatafora J.W."/>
            <person name="Visel A."/>
            <person name="Grigoriev I.V."/>
        </authorList>
    </citation>
    <scope>NUCLEOTIDE SEQUENCE [LARGE SCALE GENOMIC DNA]</scope>
    <source>
        <strain evidence="6 7">NRRL 2496</strain>
    </source>
</reference>
<dbReference type="GO" id="GO:1990650">
    <property type="term" value="F:inositol-2,4,5,6-tetrakisphosphate 5-phosphatase activity"/>
    <property type="evidence" value="ECO:0007669"/>
    <property type="project" value="EnsemblFungi"/>
</dbReference>
<dbReference type="GO" id="GO:0052659">
    <property type="term" value="F:inositol-1,3,4,5-tetrakisphosphate 5-phosphatase activity"/>
    <property type="evidence" value="ECO:0007669"/>
    <property type="project" value="EnsemblFungi"/>
</dbReference>
<dbReference type="Pfam" id="PF22669">
    <property type="entry name" value="Exo_endo_phos2"/>
    <property type="match status" value="1"/>
</dbReference>
<dbReference type="InterPro" id="IPR046985">
    <property type="entry name" value="IP5"/>
</dbReference>
<dbReference type="GO" id="GO:1990648">
    <property type="term" value="F:inositol-4,5,6-triphosphate 5-phosphatase activity"/>
    <property type="evidence" value="ECO:0007669"/>
    <property type="project" value="EnsemblFungi"/>
</dbReference>
<evidence type="ECO:0000256" key="1">
    <source>
        <dbReference type="ARBA" id="ARBA00008943"/>
    </source>
</evidence>
<organism evidence="6 7">
    <name type="scientific">Syncephalastrum racemosum</name>
    <name type="common">Filamentous fungus</name>
    <dbReference type="NCBI Taxonomy" id="13706"/>
    <lineage>
        <taxon>Eukaryota</taxon>
        <taxon>Fungi</taxon>
        <taxon>Fungi incertae sedis</taxon>
        <taxon>Mucoromycota</taxon>
        <taxon>Mucoromycotina</taxon>
        <taxon>Mucoromycetes</taxon>
        <taxon>Mucorales</taxon>
        <taxon>Syncephalastraceae</taxon>
        <taxon>Syncephalastrum</taxon>
    </lineage>
</organism>
<dbReference type="EC" id="3.1.3.36" evidence="3"/>
<accession>A0A1X2HSQ8</accession>
<dbReference type="AlphaFoldDB" id="A0A1X2HSQ8"/>
<dbReference type="PROSITE" id="PS50275">
    <property type="entry name" value="SAC"/>
    <property type="match status" value="1"/>
</dbReference>
<evidence type="ECO:0000313" key="6">
    <source>
        <dbReference type="EMBL" id="ORZ02622.1"/>
    </source>
</evidence>
<gene>
    <name evidence="6" type="ORF">BCR43DRAFT_431194</name>
</gene>
<proteinExistence type="inferred from homology"/>
<feature type="domain" description="SAC" evidence="5">
    <location>
        <begin position="149"/>
        <end position="483"/>
    </location>
</feature>